<feature type="transmembrane region" description="Helical" evidence="1">
    <location>
        <begin position="877"/>
        <end position="900"/>
    </location>
</feature>
<proteinExistence type="predicted"/>
<feature type="transmembrane region" description="Helical" evidence="1">
    <location>
        <begin position="764"/>
        <end position="783"/>
    </location>
</feature>
<dbReference type="InterPro" id="IPR027463">
    <property type="entry name" value="AcrB_DN_DC_subdom"/>
</dbReference>
<feature type="transmembrane region" description="Helical" evidence="1">
    <location>
        <begin position="295"/>
        <end position="315"/>
    </location>
</feature>
<name>A0A8J6MYC1_9DELT</name>
<dbReference type="GO" id="GO:0005886">
    <property type="term" value="C:plasma membrane"/>
    <property type="evidence" value="ECO:0007669"/>
    <property type="project" value="TreeGrafter"/>
</dbReference>
<comment type="caution">
    <text evidence="2">The sequence shown here is derived from an EMBL/GenBank/DDBJ whole genome shotgun (WGS) entry which is preliminary data.</text>
</comment>
<dbReference type="Gene3D" id="1.20.1640.10">
    <property type="entry name" value="Multidrug efflux transporter AcrB transmembrane domain"/>
    <property type="match status" value="2"/>
</dbReference>
<evidence type="ECO:0000256" key="1">
    <source>
        <dbReference type="SAM" id="Phobius"/>
    </source>
</evidence>
<dbReference type="Gene3D" id="3.30.70.1440">
    <property type="entry name" value="Multidrug efflux transporter AcrB pore domain"/>
    <property type="match status" value="1"/>
</dbReference>
<dbReference type="PRINTS" id="PR00702">
    <property type="entry name" value="ACRIFLAVINRP"/>
</dbReference>
<feature type="transmembrane region" description="Helical" evidence="1">
    <location>
        <begin position="224"/>
        <end position="244"/>
    </location>
</feature>
<keyword evidence="1" id="KW-0812">Transmembrane</keyword>
<dbReference type="Pfam" id="PF00873">
    <property type="entry name" value="ACR_tran"/>
    <property type="match status" value="1"/>
</dbReference>
<evidence type="ECO:0000313" key="3">
    <source>
        <dbReference type="Proteomes" id="UP000650524"/>
    </source>
</evidence>
<sequence length="925" mass="100706">MVLRRVRSDAPPVYTLRNFAEDYIQPRLERVPGIAKTNVYGGREEEMQVVFDEMGVAARKLTIREIAQALTAGNQNISAGSFDEGKRRYLARTQGEYVKPEDAEAIVIKYVGAVPVSVRDVARVRYGFKKQASVTRHKGEATLVINAIRQAGSNVLQVMAGLKNGIAELNETILAERGLRLEQVYDETTYIDSAINLVRQNLFVGGSLAIMVLLLFLRSFSSTLIVTLAIPISIIGTFLMLVLFGRTINVISLAGCAFAAGLVVDNAIVVLENIYRHRQMGESRVTAALSGTKEVWGAILASTLTTLAVFIPVIFVQEEVGQLFRDIAVTICFAVFLSLIVAVTVIPSLASRIITAADWDKEDGRRGYGGGLRGLFGLARIAGWLGRGVASFVYWVCGRVSTRLMIVVLLVGASVGMVWSLAPQADYLPEGNRNMIIGIIIPPPGYSMDEYESMGRLVEGEVKKYWEASSDESLDGPLIDNLFFVAFGQRVFMGASTKDPLRAKELIPILKRVLRKVPGMITVVKQTSLFARATGAGRSIDVDVSGPDLPGLMVLGQRVFGQILAEIPGAQLRPIPSLDLGNPEIRIIPDRDRAAMVGLTAQEIGVNVDAFLDGFKVGEVRRFGSNIDLTLMGRENTIIGTGDFETLQLNTPLGNRVTLGSVADIELVAGPAQINHIERLRSVTIQVIPPKTMPLARAMEIISNKVIAPLAKSGELREPYMINLSGTADDLTQTRRALQGNFILALIITFMLLAALFESFLYPLVIMFSVPLAAAGGFLGLHLMNRFIGFQPLDVLTMLGFVILIGVVVNNAILIVHQALNFMRDSDLPPREAIRESVRTRIRPIFMSAFTSVMGMLPLILFPGAGSELYRGLGSVIVGGLMVSTVFTLLLVPSLFSLVVDARMALRRKIRGSGRPTPAAQRSQP</sequence>
<feature type="transmembrane region" description="Helical" evidence="1">
    <location>
        <begin position="251"/>
        <end position="275"/>
    </location>
</feature>
<feature type="transmembrane region" description="Helical" evidence="1">
    <location>
        <begin position="845"/>
        <end position="865"/>
    </location>
</feature>
<feature type="transmembrane region" description="Helical" evidence="1">
    <location>
        <begin position="374"/>
        <end position="397"/>
    </location>
</feature>
<dbReference type="SUPFAM" id="SSF82866">
    <property type="entry name" value="Multidrug efflux transporter AcrB transmembrane domain"/>
    <property type="match status" value="2"/>
</dbReference>
<dbReference type="InterPro" id="IPR001036">
    <property type="entry name" value="Acrflvin-R"/>
</dbReference>
<feature type="transmembrane region" description="Helical" evidence="1">
    <location>
        <begin position="201"/>
        <end position="218"/>
    </location>
</feature>
<dbReference type="AlphaFoldDB" id="A0A8J6MYC1"/>
<feature type="transmembrane region" description="Helical" evidence="1">
    <location>
        <begin position="795"/>
        <end position="816"/>
    </location>
</feature>
<feature type="transmembrane region" description="Helical" evidence="1">
    <location>
        <begin position="404"/>
        <end position="422"/>
    </location>
</feature>
<accession>A0A8J6MYC1</accession>
<dbReference type="SUPFAM" id="SSF82714">
    <property type="entry name" value="Multidrug efflux transporter AcrB TolC docking domain, DN and DC subdomains"/>
    <property type="match status" value="2"/>
</dbReference>
<dbReference type="Gene3D" id="3.30.70.1320">
    <property type="entry name" value="Multidrug efflux transporter AcrB pore domain like"/>
    <property type="match status" value="1"/>
</dbReference>
<dbReference type="SUPFAM" id="SSF82693">
    <property type="entry name" value="Multidrug efflux transporter AcrB pore domain, PN1, PN2, PC1 and PC2 subdomains"/>
    <property type="match status" value="1"/>
</dbReference>
<dbReference type="Gene3D" id="3.30.2090.10">
    <property type="entry name" value="Multidrug efflux transporter AcrB TolC docking domain, DN and DC subdomains"/>
    <property type="match status" value="2"/>
</dbReference>
<organism evidence="2 3">
    <name type="scientific">Candidatus Desulfacyla euxinica</name>
    <dbReference type="NCBI Taxonomy" id="2841693"/>
    <lineage>
        <taxon>Bacteria</taxon>
        <taxon>Deltaproteobacteria</taxon>
        <taxon>Candidatus Desulfacyla</taxon>
    </lineage>
</organism>
<feature type="transmembrane region" description="Helical" evidence="1">
    <location>
        <begin position="327"/>
        <end position="354"/>
    </location>
</feature>
<evidence type="ECO:0000313" key="2">
    <source>
        <dbReference type="EMBL" id="MBC8177124.1"/>
    </source>
</evidence>
<dbReference type="PANTHER" id="PTHR32063">
    <property type="match status" value="1"/>
</dbReference>
<dbReference type="GO" id="GO:0042910">
    <property type="term" value="F:xenobiotic transmembrane transporter activity"/>
    <property type="evidence" value="ECO:0007669"/>
    <property type="project" value="TreeGrafter"/>
</dbReference>
<keyword evidence="1" id="KW-1133">Transmembrane helix</keyword>
<keyword evidence="1" id="KW-0472">Membrane</keyword>
<dbReference type="EMBL" id="JACNJD010000188">
    <property type="protein sequence ID" value="MBC8177124.1"/>
    <property type="molecule type" value="Genomic_DNA"/>
</dbReference>
<protein>
    <submittedName>
        <fullName evidence="2">Efflux RND transporter permease subunit</fullName>
    </submittedName>
</protein>
<dbReference type="PANTHER" id="PTHR32063:SF0">
    <property type="entry name" value="SWARMING MOTILITY PROTEIN SWRC"/>
    <property type="match status" value="1"/>
</dbReference>
<reference evidence="2 3" key="1">
    <citation type="submission" date="2020-08" db="EMBL/GenBank/DDBJ databases">
        <title>Bridging the membrane lipid divide: bacteria of the FCB group superphylum have the potential to synthesize archaeal ether lipids.</title>
        <authorList>
            <person name="Villanueva L."/>
            <person name="Von Meijenfeldt F.A.B."/>
            <person name="Westbye A.B."/>
            <person name="Yadav S."/>
            <person name="Hopmans E.C."/>
            <person name="Dutilh B.E."/>
            <person name="Sinninghe Damste J.S."/>
        </authorList>
    </citation>
    <scope>NUCLEOTIDE SEQUENCE [LARGE SCALE GENOMIC DNA]</scope>
    <source>
        <strain evidence="2">NIOZ-UU27</strain>
    </source>
</reference>
<feature type="transmembrane region" description="Helical" evidence="1">
    <location>
        <begin position="738"/>
        <end position="757"/>
    </location>
</feature>
<dbReference type="Gene3D" id="3.30.70.1430">
    <property type="entry name" value="Multidrug efflux transporter AcrB pore domain"/>
    <property type="match status" value="1"/>
</dbReference>
<dbReference type="Proteomes" id="UP000650524">
    <property type="component" value="Unassembled WGS sequence"/>
</dbReference>
<gene>
    <name evidence="2" type="ORF">H8E19_06920</name>
</gene>